<sequence length="317" mass="36439">MMHIKTNTNYNMRGGGGGGVGDFARRLLLQNHQKTHLIRQDDDHDHTSFLFHNHHVAQFDGDDHHSNSHIQGDQQFKAFHDQQEEEEEEEASSMERTMFWESQQSLLEEILEQYKSNYSKLRDELRRHIELSKNAKFCECMVDPNLDDCCSNCLRRQVVNLLCKKGFHATLVTSSWKKTPTVPGGKHEYIEVIVSTQGRKRRIKFIIEVEFKDEFKMAKACKEYNNLVNLLPPTYIGKAEHLDAIVRVMCEAAKRSTSENKMHLGPWRKRSFMQMKWSASSSSSSSISSTHESKQEEGDGVISKLLVPATNLAVRVA</sequence>
<evidence type="ECO:0000256" key="1">
    <source>
        <dbReference type="SAM" id="Coils"/>
    </source>
</evidence>
<evidence type="ECO:0000313" key="2">
    <source>
        <dbReference type="EMBL" id="CAI9117121.1"/>
    </source>
</evidence>
<dbReference type="PANTHER" id="PTHR31579">
    <property type="entry name" value="OS03G0796600 PROTEIN"/>
    <property type="match status" value="1"/>
</dbReference>
<dbReference type="AlphaFoldDB" id="A0AAV1EBZ1"/>
<reference evidence="2" key="1">
    <citation type="submission" date="2023-03" db="EMBL/GenBank/DDBJ databases">
        <authorList>
            <person name="Julca I."/>
        </authorList>
    </citation>
    <scope>NUCLEOTIDE SEQUENCE</scope>
</reference>
<proteinExistence type="predicted"/>
<evidence type="ECO:0000313" key="3">
    <source>
        <dbReference type="Proteomes" id="UP001161247"/>
    </source>
</evidence>
<accession>A0AAV1EBZ1</accession>
<dbReference type="PANTHER" id="PTHR31579:SF49">
    <property type="entry name" value="DUF506 FAMILY PROTEIN"/>
    <property type="match status" value="1"/>
</dbReference>
<dbReference type="Proteomes" id="UP001161247">
    <property type="component" value="Chromosome 8"/>
</dbReference>
<feature type="coiled-coil region" evidence="1">
    <location>
        <begin position="104"/>
        <end position="131"/>
    </location>
</feature>
<keyword evidence="1" id="KW-0175">Coiled coil</keyword>
<organism evidence="2 3">
    <name type="scientific">Oldenlandia corymbosa var. corymbosa</name>
    <dbReference type="NCBI Taxonomy" id="529605"/>
    <lineage>
        <taxon>Eukaryota</taxon>
        <taxon>Viridiplantae</taxon>
        <taxon>Streptophyta</taxon>
        <taxon>Embryophyta</taxon>
        <taxon>Tracheophyta</taxon>
        <taxon>Spermatophyta</taxon>
        <taxon>Magnoliopsida</taxon>
        <taxon>eudicotyledons</taxon>
        <taxon>Gunneridae</taxon>
        <taxon>Pentapetalae</taxon>
        <taxon>asterids</taxon>
        <taxon>lamiids</taxon>
        <taxon>Gentianales</taxon>
        <taxon>Rubiaceae</taxon>
        <taxon>Rubioideae</taxon>
        <taxon>Spermacoceae</taxon>
        <taxon>Hedyotis-Oldenlandia complex</taxon>
        <taxon>Oldenlandia</taxon>
    </lineage>
</organism>
<dbReference type="Pfam" id="PF04720">
    <property type="entry name" value="PDDEXK_6"/>
    <property type="match status" value="1"/>
</dbReference>
<dbReference type="NCBIfam" id="TIGR01615">
    <property type="entry name" value="A_thal_3542"/>
    <property type="match status" value="1"/>
</dbReference>
<dbReference type="InterPro" id="IPR006502">
    <property type="entry name" value="PDDEXK-like"/>
</dbReference>
<gene>
    <name evidence="2" type="ORF">OLC1_LOCUS23229</name>
</gene>
<protein>
    <submittedName>
        <fullName evidence="2">OLC1v1018458C1</fullName>
    </submittedName>
</protein>
<keyword evidence="3" id="KW-1185">Reference proteome</keyword>
<name>A0AAV1EBZ1_OLDCO</name>
<dbReference type="EMBL" id="OX459125">
    <property type="protein sequence ID" value="CAI9117121.1"/>
    <property type="molecule type" value="Genomic_DNA"/>
</dbReference>